<comment type="caution">
    <text evidence="3">The sequence shown here is derived from an EMBL/GenBank/DDBJ whole genome shotgun (WGS) entry which is preliminary data.</text>
</comment>
<proteinExistence type="predicted"/>
<keyword evidence="4" id="KW-1185">Reference proteome</keyword>
<dbReference type="AlphaFoldDB" id="A0A016WQU0"/>
<feature type="compositionally biased region" description="Basic residues" evidence="1">
    <location>
        <begin position="106"/>
        <end position="141"/>
    </location>
</feature>
<reference evidence="4" key="1">
    <citation type="journal article" date="2015" name="Nat. Genet.">
        <title>The genome and transcriptome of the zoonotic hookworm Ancylostoma ceylanicum identify infection-specific gene families.</title>
        <authorList>
            <person name="Schwarz E.M."/>
            <person name="Hu Y."/>
            <person name="Antoshechkin I."/>
            <person name="Miller M.M."/>
            <person name="Sternberg P.W."/>
            <person name="Aroian R.V."/>
        </authorList>
    </citation>
    <scope>NUCLEOTIDE SEQUENCE</scope>
    <source>
        <strain evidence="4">HY135</strain>
    </source>
</reference>
<feature type="signal peptide" evidence="2">
    <location>
        <begin position="1"/>
        <end position="19"/>
    </location>
</feature>
<evidence type="ECO:0000313" key="3">
    <source>
        <dbReference type="EMBL" id="EYC41971.1"/>
    </source>
</evidence>
<protein>
    <submittedName>
        <fullName evidence="3">Uncharacterized protein</fullName>
    </submittedName>
</protein>
<feature type="region of interest" description="Disordered" evidence="1">
    <location>
        <begin position="91"/>
        <end position="141"/>
    </location>
</feature>
<accession>A0A016WQU0</accession>
<dbReference type="STRING" id="53326.A0A016WQU0"/>
<gene>
    <name evidence="3" type="primary">Acey_s0549.g3294</name>
    <name evidence="3" type="ORF">Y032_0549g3294</name>
</gene>
<organism evidence="3 4">
    <name type="scientific">Ancylostoma ceylanicum</name>
    <dbReference type="NCBI Taxonomy" id="53326"/>
    <lineage>
        <taxon>Eukaryota</taxon>
        <taxon>Metazoa</taxon>
        <taxon>Ecdysozoa</taxon>
        <taxon>Nematoda</taxon>
        <taxon>Chromadorea</taxon>
        <taxon>Rhabditida</taxon>
        <taxon>Rhabditina</taxon>
        <taxon>Rhabditomorpha</taxon>
        <taxon>Strongyloidea</taxon>
        <taxon>Ancylostomatidae</taxon>
        <taxon>Ancylostomatinae</taxon>
        <taxon>Ancylostoma</taxon>
    </lineage>
</organism>
<evidence type="ECO:0000256" key="2">
    <source>
        <dbReference type="SAM" id="SignalP"/>
    </source>
</evidence>
<sequence length="141" mass="15708">MNRFHLLLAFVVVIHRSTASFEHAHHEAPLVAEVPAVAHVQSVKHVPAVAHVPTVEHVPTVAHVPVVAAAAPVHEHHHHPVEMVHHVDAVKTETEHGGDEGEAAPYRKRKLAAKAHKKSSRRKFASKKAARKHRKHRARRH</sequence>
<evidence type="ECO:0000313" key="4">
    <source>
        <dbReference type="Proteomes" id="UP000024635"/>
    </source>
</evidence>
<evidence type="ECO:0000256" key="1">
    <source>
        <dbReference type="SAM" id="MobiDB-lite"/>
    </source>
</evidence>
<dbReference type="Proteomes" id="UP000024635">
    <property type="component" value="Unassembled WGS sequence"/>
</dbReference>
<name>A0A016WQU0_9BILA</name>
<keyword evidence="2" id="KW-0732">Signal</keyword>
<dbReference type="EMBL" id="JARK01000149">
    <property type="protein sequence ID" value="EYC41971.1"/>
    <property type="molecule type" value="Genomic_DNA"/>
</dbReference>
<feature type="chain" id="PRO_5001494937" evidence="2">
    <location>
        <begin position="20"/>
        <end position="141"/>
    </location>
</feature>